<evidence type="ECO:0000313" key="7">
    <source>
        <dbReference type="Proteomes" id="UP001149090"/>
    </source>
</evidence>
<feature type="region of interest" description="Disordered" evidence="4">
    <location>
        <begin position="119"/>
        <end position="229"/>
    </location>
</feature>
<comment type="caution">
    <text evidence="6">The sequence shown here is derived from an EMBL/GenBank/DDBJ whole genome shotgun (WGS) entry which is preliminary data.</text>
</comment>
<reference evidence="6" key="1">
    <citation type="submission" date="2022-10" db="EMBL/GenBank/DDBJ databases">
        <title>Novel sulphate-reducing endosymbionts in the free-living metamonad Anaeramoeba.</title>
        <authorList>
            <person name="Jerlstrom-Hultqvist J."/>
            <person name="Cepicka I."/>
            <person name="Gallot-Lavallee L."/>
            <person name="Salas-Leiva D."/>
            <person name="Curtis B.A."/>
            <person name="Zahonova K."/>
            <person name="Pipaliya S."/>
            <person name="Dacks J."/>
            <person name="Roger A.J."/>
        </authorList>
    </citation>
    <scope>NUCLEOTIDE SEQUENCE</scope>
    <source>
        <strain evidence="6">BMAN</strain>
    </source>
</reference>
<feature type="compositionally biased region" description="Low complexity" evidence="4">
    <location>
        <begin position="147"/>
        <end position="187"/>
    </location>
</feature>
<feature type="compositionally biased region" description="Acidic residues" evidence="4">
    <location>
        <begin position="188"/>
        <end position="215"/>
    </location>
</feature>
<dbReference type="PANTHER" id="PTHR24201">
    <property type="entry name" value="ANK_REP_REGION DOMAIN-CONTAINING PROTEIN"/>
    <property type="match status" value="1"/>
</dbReference>
<proteinExistence type="predicted"/>
<dbReference type="SMART" id="SM00248">
    <property type="entry name" value="ANK"/>
    <property type="match status" value="4"/>
</dbReference>
<dbReference type="InterPro" id="IPR002110">
    <property type="entry name" value="Ankyrin_rpt"/>
</dbReference>
<name>A0A9Q0RH96_ANAIG</name>
<dbReference type="AlphaFoldDB" id="A0A9Q0RH96"/>
<evidence type="ECO:0000256" key="3">
    <source>
        <dbReference type="PROSITE-ProRule" id="PRU00023"/>
    </source>
</evidence>
<dbReference type="Pfam" id="PF12796">
    <property type="entry name" value="Ank_2"/>
    <property type="match status" value="1"/>
</dbReference>
<accession>A0A9Q0RH96</accession>
<evidence type="ECO:0000259" key="5">
    <source>
        <dbReference type="PROSITE" id="PS50105"/>
    </source>
</evidence>
<gene>
    <name evidence="6" type="ORF">M0811_14347</name>
</gene>
<dbReference type="PROSITE" id="PS50088">
    <property type="entry name" value="ANK_REPEAT"/>
    <property type="match status" value="2"/>
</dbReference>
<feature type="domain" description="SAM" evidence="5">
    <location>
        <begin position="263"/>
        <end position="327"/>
    </location>
</feature>
<dbReference type="InterPro" id="IPR036770">
    <property type="entry name" value="Ankyrin_rpt-contain_sf"/>
</dbReference>
<evidence type="ECO:0000256" key="1">
    <source>
        <dbReference type="ARBA" id="ARBA00022737"/>
    </source>
</evidence>
<dbReference type="Pfam" id="PF07647">
    <property type="entry name" value="SAM_2"/>
    <property type="match status" value="1"/>
</dbReference>
<keyword evidence="1" id="KW-0677">Repeat</keyword>
<feature type="repeat" description="ANK" evidence="3">
    <location>
        <begin position="1"/>
        <end position="30"/>
    </location>
</feature>
<dbReference type="OrthoDB" id="4772757at2759"/>
<dbReference type="SMART" id="SM00454">
    <property type="entry name" value="SAM"/>
    <property type="match status" value="1"/>
</dbReference>
<feature type="compositionally biased region" description="Basic and acidic residues" evidence="4">
    <location>
        <begin position="133"/>
        <end position="145"/>
    </location>
</feature>
<sequence length="429" mass="49587">MSLIEAVKDGNFEEVKKLINGGADVNEKDESEMTSLHHAATNPDLIDILDFLLEKGADPNANDQDENTPLHKAAFKGNLEGILSLQRYKAESQPNRYNKKPDYLASRFGNEKCLEALLNPGKIQSERNPTQKQESKKIEEKKEIQENESNQVENESNQSNQENQNENQLNQNENQENQIENQENQENQLEDQEDEQEDDAQESESEQSDEDDDQQQEIKSKSKSKSKMKNLQIQQPFIIPKNRVLKYKPSNIKRLNYKPLFQWDLKDVADWVYSIGLEEYVPNFIRNHITGSELPFLTLEILEKEIEIKSFGARRKIAERTALLHSNNSNLDTMNTNLNSFGFVFPQNFQNLENSSQIKKSIGIKNPSINLLRNKLSKKLEIEISQINKIITKEEPHIYIIDDDDVAMLKDGQYLALEIIEKEKKKKLK</sequence>
<dbReference type="Proteomes" id="UP001149090">
    <property type="component" value="Unassembled WGS sequence"/>
</dbReference>
<evidence type="ECO:0000313" key="6">
    <source>
        <dbReference type="EMBL" id="KAJ5079929.1"/>
    </source>
</evidence>
<dbReference type="InterPro" id="IPR050776">
    <property type="entry name" value="Ank_Repeat/CDKN_Inhibitor"/>
</dbReference>
<dbReference type="EMBL" id="JAPDFW010000021">
    <property type="protein sequence ID" value="KAJ5079929.1"/>
    <property type="molecule type" value="Genomic_DNA"/>
</dbReference>
<organism evidence="6 7">
    <name type="scientific">Anaeramoeba ignava</name>
    <name type="common">Anaerobic marine amoeba</name>
    <dbReference type="NCBI Taxonomy" id="1746090"/>
    <lineage>
        <taxon>Eukaryota</taxon>
        <taxon>Metamonada</taxon>
        <taxon>Anaeramoebidae</taxon>
        <taxon>Anaeramoeba</taxon>
    </lineage>
</organism>
<protein>
    <submittedName>
        <fullName evidence="6">Ankyrin repeat-containing protein</fullName>
    </submittedName>
</protein>
<dbReference type="InterPro" id="IPR013761">
    <property type="entry name" value="SAM/pointed_sf"/>
</dbReference>
<dbReference type="Gene3D" id="1.25.40.20">
    <property type="entry name" value="Ankyrin repeat-containing domain"/>
    <property type="match status" value="1"/>
</dbReference>
<evidence type="ECO:0000256" key="2">
    <source>
        <dbReference type="ARBA" id="ARBA00023043"/>
    </source>
</evidence>
<dbReference type="SUPFAM" id="SSF48403">
    <property type="entry name" value="Ankyrin repeat"/>
    <property type="match status" value="1"/>
</dbReference>
<feature type="repeat" description="ANK" evidence="3">
    <location>
        <begin position="31"/>
        <end position="64"/>
    </location>
</feature>
<evidence type="ECO:0000256" key="4">
    <source>
        <dbReference type="SAM" id="MobiDB-lite"/>
    </source>
</evidence>
<dbReference type="PROSITE" id="PS50297">
    <property type="entry name" value="ANK_REP_REGION"/>
    <property type="match status" value="1"/>
</dbReference>
<dbReference type="InterPro" id="IPR001660">
    <property type="entry name" value="SAM"/>
</dbReference>
<dbReference type="PANTHER" id="PTHR24201:SF15">
    <property type="entry name" value="ANKYRIN REPEAT DOMAIN-CONTAINING PROTEIN 66"/>
    <property type="match status" value="1"/>
</dbReference>
<dbReference type="SUPFAM" id="SSF47769">
    <property type="entry name" value="SAM/Pointed domain"/>
    <property type="match status" value="1"/>
</dbReference>
<dbReference type="Gene3D" id="1.10.150.50">
    <property type="entry name" value="Transcription Factor, Ets-1"/>
    <property type="match status" value="1"/>
</dbReference>
<dbReference type="PROSITE" id="PS50105">
    <property type="entry name" value="SAM_DOMAIN"/>
    <property type="match status" value="1"/>
</dbReference>
<keyword evidence="7" id="KW-1185">Reference proteome</keyword>
<keyword evidence="2 3" id="KW-0040">ANK repeat</keyword>